<dbReference type="EMBL" id="JAHDVG010000473">
    <property type="protein sequence ID" value="KAH1178750.1"/>
    <property type="molecule type" value="Genomic_DNA"/>
</dbReference>
<dbReference type="Proteomes" id="UP000827986">
    <property type="component" value="Unassembled WGS sequence"/>
</dbReference>
<dbReference type="PANTHER" id="PTHR23120:SF22">
    <property type="entry name" value="MAESTRO HEAT-LIKE REPEAT-CONTAINING PROTEIN FAMILY MEMBER 2B"/>
    <property type="match status" value="1"/>
</dbReference>
<dbReference type="InterPro" id="IPR055408">
    <property type="entry name" value="HEAT_MROH2B-like"/>
</dbReference>
<name>A0A9D3XGK3_9SAUR</name>
<dbReference type="InterPro" id="IPR056282">
    <property type="entry name" value="MROH2B-like_N_HEAT"/>
</dbReference>
<evidence type="ECO:0000256" key="1">
    <source>
        <dbReference type="ARBA" id="ARBA00022737"/>
    </source>
</evidence>
<evidence type="ECO:0000313" key="5">
    <source>
        <dbReference type="Proteomes" id="UP000827986"/>
    </source>
</evidence>
<evidence type="ECO:0000259" key="3">
    <source>
        <dbReference type="Pfam" id="PF23221"/>
    </source>
</evidence>
<organism evidence="4 5">
    <name type="scientific">Mauremys mutica</name>
    <name type="common">yellowpond turtle</name>
    <dbReference type="NCBI Taxonomy" id="74926"/>
    <lineage>
        <taxon>Eukaryota</taxon>
        <taxon>Metazoa</taxon>
        <taxon>Chordata</taxon>
        <taxon>Craniata</taxon>
        <taxon>Vertebrata</taxon>
        <taxon>Euteleostomi</taxon>
        <taxon>Archelosauria</taxon>
        <taxon>Testudinata</taxon>
        <taxon>Testudines</taxon>
        <taxon>Cryptodira</taxon>
        <taxon>Durocryptodira</taxon>
        <taxon>Testudinoidea</taxon>
        <taxon>Geoemydidae</taxon>
        <taxon>Geoemydinae</taxon>
        <taxon>Mauremys</taxon>
    </lineage>
</organism>
<dbReference type="Pfam" id="PF23210">
    <property type="entry name" value="HEAT_Maestro_2"/>
    <property type="match status" value="1"/>
</dbReference>
<dbReference type="GO" id="GO:0005737">
    <property type="term" value="C:cytoplasm"/>
    <property type="evidence" value="ECO:0007669"/>
    <property type="project" value="TreeGrafter"/>
</dbReference>
<gene>
    <name evidence="4" type="ORF">KIL84_000081</name>
</gene>
<sequence>MADAVGRPRGGVPHQISNLLRLADVGGHKDIVAGIMQAARVQPAAVASRLVQILQQDEVSVRQKVAAYEGLRTVPLEQGMEAGLIGSLIAVASQQMRAAPEEASSELQVAASDTLAALAGSYFGPVMRELQKHLRPFVLPAEFTLLTLGKVMAVSVYRCVPFLGITLTTMQTVMRGIDDSRRRGAFCTGLECTCGAISTYLRSWERSTYPQITRQRFSAHLFPTYRYLLSAWLPSEDTEVKLAVLKALGPVLNILLPRKDLQTQIDGDIPLLLALYGKNIEAFYITKVLGQILQASSSKNPIPEVYVAAISHTLSYQVISKAQLSSLSALQGESHRDFPRLPATR</sequence>
<keyword evidence="5" id="KW-1185">Reference proteome</keyword>
<dbReference type="PANTHER" id="PTHR23120">
    <property type="entry name" value="MAESTRO-RELATED HEAT DOMAIN-CONTAINING"/>
    <property type="match status" value="1"/>
</dbReference>
<keyword evidence="1" id="KW-0677">Repeat</keyword>
<accession>A0A9D3XGK3</accession>
<feature type="domain" description="MROH2B-like N-terminal HEAT-repeats" evidence="3">
    <location>
        <begin position="36"/>
        <end position="251"/>
    </location>
</feature>
<dbReference type="Pfam" id="PF23221">
    <property type="entry name" value="HEAT_MROH2B_1st"/>
    <property type="match status" value="1"/>
</dbReference>
<feature type="domain" description="MROH2B-like HEAT-repeats" evidence="2">
    <location>
        <begin position="256"/>
        <end position="326"/>
    </location>
</feature>
<evidence type="ECO:0000259" key="2">
    <source>
        <dbReference type="Pfam" id="PF23210"/>
    </source>
</evidence>
<dbReference type="AlphaFoldDB" id="A0A9D3XGK3"/>
<proteinExistence type="predicted"/>
<protein>
    <submittedName>
        <fullName evidence="4">Uncharacterized protein</fullName>
    </submittedName>
</protein>
<dbReference type="InterPro" id="IPR045206">
    <property type="entry name" value="Maestro_heat-like_prot"/>
</dbReference>
<evidence type="ECO:0000313" key="4">
    <source>
        <dbReference type="EMBL" id="KAH1178750.1"/>
    </source>
</evidence>
<comment type="caution">
    <text evidence="4">The sequence shown here is derived from an EMBL/GenBank/DDBJ whole genome shotgun (WGS) entry which is preliminary data.</text>
</comment>
<reference evidence="4" key="1">
    <citation type="submission" date="2021-09" db="EMBL/GenBank/DDBJ databases">
        <title>The genome of Mauremys mutica provides insights into the evolution of semi-aquatic lifestyle.</title>
        <authorList>
            <person name="Gong S."/>
            <person name="Gao Y."/>
        </authorList>
    </citation>
    <scope>NUCLEOTIDE SEQUENCE</scope>
    <source>
        <strain evidence="4">MM-2020</strain>
        <tissue evidence="4">Muscle</tissue>
    </source>
</reference>